<evidence type="ECO:0000256" key="1">
    <source>
        <dbReference type="SAM" id="SignalP"/>
    </source>
</evidence>
<comment type="caution">
    <text evidence="2">The sequence shown here is derived from an EMBL/GenBank/DDBJ whole genome shotgun (WGS) entry which is preliminary data.</text>
</comment>
<evidence type="ECO:0008006" key="4">
    <source>
        <dbReference type="Google" id="ProtNLM"/>
    </source>
</evidence>
<dbReference type="EMBL" id="BAAAFH010000003">
    <property type="protein sequence ID" value="GAA0874620.1"/>
    <property type="molecule type" value="Genomic_DNA"/>
</dbReference>
<gene>
    <name evidence="2" type="ORF">GCM10009118_10280</name>
</gene>
<keyword evidence="3" id="KW-1185">Reference proteome</keyword>
<evidence type="ECO:0000313" key="2">
    <source>
        <dbReference type="EMBL" id="GAA0874620.1"/>
    </source>
</evidence>
<accession>A0ABN1MNG4</accession>
<proteinExistence type="predicted"/>
<keyword evidence="1" id="KW-0732">Signal</keyword>
<organism evidence="2 3">
    <name type="scientific">Wandonia haliotis</name>
    <dbReference type="NCBI Taxonomy" id="574963"/>
    <lineage>
        <taxon>Bacteria</taxon>
        <taxon>Pseudomonadati</taxon>
        <taxon>Bacteroidota</taxon>
        <taxon>Flavobacteriia</taxon>
        <taxon>Flavobacteriales</taxon>
        <taxon>Crocinitomicaceae</taxon>
        <taxon>Wandonia</taxon>
    </lineage>
</organism>
<dbReference type="Proteomes" id="UP001501126">
    <property type="component" value="Unassembled WGS sequence"/>
</dbReference>
<feature type="signal peptide" evidence="1">
    <location>
        <begin position="1"/>
        <end position="20"/>
    </location>
</feature>
<feature type="chain" id="PRO_5047277989" description="Outer membrane protein beta-barrel domain-containing protein" evidence="1">
    <location>
        <begin position="21"/>
        <end position="242"/>
    </location>
</feature>
<dbReference type="RefSeq" id="WP_343785521.1">
    <property type="nucleotide sequence ID" value="NZ_BAAAFH010000003.1"/>
</dbReference>
<protein>
    <recommendedName>
        <fullName evidence="4">Outer membrane protein beta-barrel domain-containing protein</fullName>
    </recommendedName>
</protein>
<evidence type="ECO:0000313" key="3">
    <source>
        <dbReference type="Proteomes" id="UP001501126"/>
    </source>
</evidence>
<name>A0ABN1MNG4_9FLAO</name>
<sequence length="242" mass="27943">MKRIFSLLVLVTFLNPVVFSQEGDADSMMVYTNKKGKLIRKSGDELYFGFTPGFANRTLKENPGLFSAPIGERENETGGWFYSFHIGYRTNLHKHIVLDLGVEFNRNGEFYETGGDSVYTYKNTYHYIGIPLNLAFQYGDRFKLHVGAGVVPKMFLSQVTNEERENEFGTTEAIRTKYKDNFNFFNIDAVVSLGFRWNFSRNVGIYAIPEMRWQLANTYQKQWPYVHKSYVFGIKAGVSVLF</sequence>
<reference evidence="2 3" key="1">
    <citation type="journal article" date="2019" name="Int. J. Syst. Evol. Microbiol.">
        <title>The Global Catalogue of Microorganisms (GCM) 10K type strain sequencing project: providing services to taxonomists for standard genome sequencing and annotation.</title>
        <authorList>
            <consortium name="The Broad Institute Genomics Platform"/>
            <consortium name="The Broad Institute Genome Sequencing Center for Infectious Disease"/>
            <person name="Wu L."/>
            <person name="Ma J."/>
        </authorList>
    </citation>
    <scope>NUCLEOTIDE SEQUENCE [LARGE SCALE GENOMIC DNA]</scope>
    <source>
        <strain evidence="2 3">JCM 16083</strain>
    </source>
</reference>